<organism evidence="1 2">
    <name type="scientific">Oryza sativa subsp. japonica</name>
    <name type="common">Rice</name>
    <dbReference type="NCBI Taxonomy" id="39947"/>
    <lineage>
        <taxon>Eukaryota</taxon>
        <taxon>Viridiplantae</taxon>
        <taxon>Streptophyta</taxon>
        <taxon>Embryophyta</taxon>
        <taxon>Tracheophyta</taxon>
        <taxon>Spermatophyta</taxon>
        <taxon>Magnoliopsida</taxon>
        <taxon>Liliopsida</taxon>
        <taxon>Poales</taxon>
        <taxon>Poaceae</taxon>
        <taxon>BOP clade</taxon>
        <taxon>Oryzoideae</taxon>
        <taxon>Oryzeae</taxon>
        <taxon>Oryzinae</taxon>
        <taxon>Oryza</taxon>
        <taxon>Oryza sativa</taxon>
    </lineage>
</organism>
<sequence length="97" mass="10988">MTYNIKQRGSTFLPDGNSFVYMCPCFVQKSRFLVKSMNPSPVAQARSTPKKKKGFSLLSSVENGREATGRRQTGHGLTAWRGDSRFVRAFVELRLRN</sequence>
<keyword evidence="2" id="KW-1185">Reference proteome</keyword>
<reference evidence="2" key="1">
    <citation type="journal article" date="2005" name="Nature">
        <title>The map-based sequence of the rice genome.</title>
        <authorList>
            <consortium name="International rice genome sequencing project (IRGSP)"/>
            <person name="Matsumoto T."/>
            <person name="Wu J."/>
            <person name="Kanamori H."/>
            <person name="Katayose Y."/>
            <person name="Fujisawa M."/>
            <person name="Namiki N."/>
            <person name="Mizuno H."/>
            <person name="Yamamoto K."/>
            <person name="Antonio B.A."/>
            <person name="Baba T."/>
            <person name="Sakata K."/>
            <person name="Nagamura Y."/>
            <person name="Aoki H."/>
            <person name="Arikawa K."/>
            <person name="Arita K."/>
            <person name="Bito T."/>
            <person name="Chiden Y."/>
            <person name="Fujitsuka N."/>
            <person name="Fukunaka R."/>
            <person name="Hamada M."/>
            <person name="Harada C."/>
            <person name="Hayashi A."/>
            <person name="Hijishita S."/>
            <person name="Honda M."/>
            <person name="Hosokawa S."/>
            <person name="Ichikawa Y."/>
            <person name="Idonuma A."/>
            <person name="Iijima M."/>
            <person name="Ikeda M."/>
            <person name="Ikeno M."/>
            <person name="Ito K."/>
            <person name="Ito S."/>
            <person name="Ito T."/>
            <person name="Ito Y."/>
            <person name="Ito Y."/>
            <person name="Iwabuchi A."/>
            <person name="Kamiya K."/>
            <person name="Karasawa W."/>
            <person name="Kurita K."/>
            <person name="Katagiri S."/>
            <person name="Kikuta A."/>
            <person name="Kobayashi H."/>
            <person name="Kobayashi N."/>
            <person name="Machita K."/>
            <person name="Maehara T."/>
            <person name="Masukawa M."/>
            <person name="Mizubayashi T."/>
            <person name="Mukai Y."/>
            <person name="Nagasaki H."/>
            <person name="Nagata Y."/>
            <person name="Naito S."/>
            <person name="Nakashima M."/>
            <person name="Nakama Y."/>
            <person name="Nakamichi Y."/>
            <person name="Nakamura M."/>
            <person name="Meguro A."/>
            <person name="Negishi M."/>
            <person name="Ohta I."/>
            <person name="Ohta T."/>
            <person name="Okamoto M."/>
            <person name="Ono N."/>
            <person name="Saji S."/>
            <person name="Sakaguchi M."/>
            <person name="Sakai K."/>
            <person name="Shibata M."/>
            <person name="Shimokawa T."/>
            <person name="Song J."/>
            <person name="Takazaki Y."/>
            <person name="Terasawa K."/>
            <person name="Tsugane M."/>
            <person name="Tsuji K."/>
            <person name="Ueda S."/>
            <person name="Waki K."/>
            <person name="Yamagata H."/>
            <person name="Yamamoto M."/>
            <person name="Yamamoto S."/>
            <person name="Yamane H."/>
            <person name="Yoshiki S."/>
            <person name="Yoshihara R."/>
            <person name="Yukawa K."/>
            <person name="Zhong H."/>
            <person name="Yano M."/>
            <person name="Yuan Q."/>
            <person name="Ouyang S."/>
            <person name="Liu J."/>
            <person name="Jones K.M."/>
            <person name="Gansberger K."/>
            <person name="Moffat K."/>
            <person name="Hill J."/>
            <person name="Bera J."/>
            <person name="Fadrosh D."/>
            <person name="Jin S."/>
            <person name="Johri S."/>
            <person name="Kim M."/>
            <person name="Overton L."/>
            <person name="Reardon M."/>
            <person name="Tsitrin T."/>
            <person name="Vuong H."/>
            <person name="Weaver B."/>
            <person name="Ciecko A."/>
            <person name="Tallon L."/>
            <person name="Jackson J."/>
            <person name="Pai G."/>
            <person name="Aken S.V."/>
            <person name="Utterback T."/>
            <person name="Reidmuller S."/>
            <person name="Feldblyum T."/>
            <person name="Hsiao J."/>
            <person name="Zismann V."/>
            <person name="Iobst S."/>
            <person name="de Vazeille A.R."/>
            <person name="Buell C.R."/>
            <person name="Ying K."/>
            <person name="Li Y."/>
            <person name="Lu T."/>
            <person name="Huang Y."/>
            <person name="Zhao Q."/>
            <person name="Feng Q."/>
            <person name="Zhang L."/>
            <person name="Zhu J."/>
            <person name="Weng Q."/>
            <person name="Mu J."/>
            <person name="Lu Y."/>
            <person name="Fan D."/>
            <person name="Liu Y."/>
            <person name="Guan J."/>
            <person name="Zhang Y."/>
            <person name="Yu S."/>
            <person name="Liu X."/>
            <person name="Zhang Y."/>
            <person name="Hong G."/>
            <person name="Han B."/>
            <person name="Choisne N."/>
            <person name="Demange N."/>
            <person name="Orjeda G."/>
            <person name="Samain S."/>
            <person name="Cattolico L."/>
            <person name="Pelletier E."/>
            <person name="Couloux A."/>
            <person name="Segurens B."/>
            <person name="Wincker P."/>
            <person name="D'Hont A."/>
            <person name="Scarpelli C."/>
            <person name="Weissenbach J."/>
            <person name="Salanoubat M."/>
            <person name="Quetier F."/>
            <person name="Yu Y."/>
            <person name="Kim H.R."/>
            <person name="Rambo T."/>
            <person name="Currie J."/>
            <person name="Collura K."/>
            <person name="Luo M."/>
            <person name="Yang T."/>
            <person name="Ammiraju J.S.S."/>
            <person name="Engler F."/>
            <person name="Soderlund C."/>
            <person name="Wing R.A."/>
            <person name="Palmer L.E."/>
            <person name="de la Bastide M."/>
            <person name="Spiegel L."/>
            <person name="Nascimento L."/>
            <person name="Zutavern T."/>
            <person name="O'Shaughnessy A."/>
            <person name="Dike S."/>
            <person name="Dedhia N."/>
            <person name="Preston R."/>
            <person name="Balija V."/>
            <person name="McCombie W.R."/>
            <person name="Chow T."/>
            <person name="Chen H."/>
            <person name="Chung M."/>
            <person name="Chen C."/>
            <person name="Shaw J."/>
            <person name="Wu H."/>
            <person name="Hsiao K."/>
            <person name="Chao Y."/>
            <person name="Chu M."/>
            <person name="Cheng C."/>
            <person name="Hour A."/>
            <person name="Lee P."/>
            <person name="Lin S."/>
            <person name="Lin Y."/>
            <person name="Liou J."/>
            <person name="Liu S."/>
            <person name="Hsing Y."/>
            <person name="Raghuvanshi S."/>
            <person name="Mohanty A."/>
            <person name="Bharti A.K."/>
            <person name="Gaur A."/>
            <person name="Gupta V."/>
            <person name="Kumar D."/>
            <person name="Ravi V."/>
            <person name="Vij S."/>
            <person name="Kapur A."/>
            <person name="Khurana P."/>
            <person name="Khurana P."/>
            <person name="Khurana J.P."/>
            <person name="Tyagi A.K."/>
            <person name="Gaikwad K."/>
            <person name="Singh A."/>
            <person name="Dalal V."/>
            <person name="Srivastava S."/>
            <person name="Dixit A."/>
            <person name="Pal A.K."/>
            <person name="Ghazi I.A."/>
            <person name="Yadav M."/>
            <person name="Pandit A."/>
            <person name="Bhargava A."/>
            <person name="Sureshbabu K."/>
            <person name="Batra K."/>
            <person name="Sharma T.R."/>
            <person name="Mohapatra T."/>
            <person name="Singh N.K."/>
            <person name="Messing J."/>
            <person name="Nelson A.B."/>
            <person name="Fuks G."/>
            <person name="Kavchok S."/>
            <person name="Keizer G."/>
            <person name="Linton E."/>
            <person name="Llaca V."/>
            <person name="Song R."/>
            <person name="Tanyolac B."/>
            <person name="Young S."/>
            <person name="Ho-Il K."/>
            <person name="Hahn J.H."/>
            <person name="Sangsakoo G."/>
            <person name="Vanavichit A."/>
            <person name="de Mattos Luiz.A.T."/>
            <person name="Zimmer P.D."/>
            <person name="Malone G."/>
            <person name="Dellagostin O."/>
            <person name="de Oliveira A.C."/>
            <person name="Bevan M."/>
            <person name="Bancroft I."/>
            <person name="Minx P."/>
            <person name="Cordum H."/>
            <person name="Wilson R."/>
            <person name="Cheng Z."/>
            <person name="Jin W."/>
            <person name="Jiang J."/>
            <person name="Leong S.A."/>
            <person name="Iwama H."/>
            <person name="Gojobori T."/>
            <person name="Itoh T."/>
            <person name="Niimura Y."/>
            <person name="Fujii Y."/>
            <person name="Habara T."/>
            <person name="Sakai H."/>
            <person name="Sato Y."/>
            <person name="Wilson G."/>
            <person name="Kumar K."/>
            <person name="McCouch S."/>
            <person name="Juretic N."/>
            <person name="Hoen D."/>
            <person name="Wright S."/>
            <person name="Bruskiewich R."/>
            <person name="Bureau T."/>
            <person name="Miyao A."/>
            <person name="Hirochika H."/>
            <person name="Nishikawa T."/>
            <person name="Kadowaki K."/>
            <person name="Sugiura M."/>
            <person name="Burr B."/>
            <person name="Sasaki T."/>
        </authorList>
    </citation>
    <scope>NUCLEOTIDE SEQUENCE [LARGE SCALE GENOMIC DNA]</scope>
    <source>
        <strain evidence="2">cv. Nipponbare</strain>
    </source>
</reference>
<gene>
    <name evidence="1" type="ordered locus">Os01g0366501</name>
    <name evidence="1" type="ORF">OSNPB_010366501</name>
</gene>
<dbReference type="Gramene" id="Os01t0366501-01">
    <property type="protein sequence ID" value="Os01t0366501-01"/>
    <property type="gene ID" value="Os01g0366501"/>
</dbReference>
<dbReference type="EMBL" id="AP014957">
    <property type="protein sequence ID" value="BAS72140.1"/>
    <property type="molecule type" value="Genomic_DNA"/>
</dbReference>
<reference evidence="1 2" key="3">
    <citation type="journal article" date="2013" name="Rice">
        <title>Improvement of the Oryza sativa Nipponbare reference genome using next generation sequence and optical map data.</title>
        <authorList>
            <person name="Kawahara Y."/>
            <person name="de la Bastide M."/>
            <person name="Hamilton J.P."/>
            <person name="Kanamori H."/>
            <person name="McCombie W.R."/>
            <person name="Ouyang S."/>
            <person name="Schwartz D.C."/>
            <person name="Tanaka T."/>
            <person name="Wu J."/>
            <person name="Zhou S."/>
            <person name="Childs K.L."/>
            <person name="Davidson R.M."/>
            <person name="Lin H."/>
            <person name="Quesada-Ocampo L."/>
            <person name="Vaillancourt B."/>
            <person name="Sakai H."/>
            <person name="Lee S.S."/>
            <person name="Kim J."/>
            <person name="Numa H."/>
            <person name="Itoh T."/>
            <person name="Buell C.R."/>
            <person name="Matsumoto T."/>
        </authorList>
    </citation>
    <scope>NUCLEOTIDE SEQUENCE [LARGE SCALE GENOMIC DNA]</scope>
    <source>
        <strain evidence="2">cv. Nipponbare</strain>
    </source>
</reference>
<dbReference type="Proteomes" id="UP000059680">
    <property type="component" value="Chromosome 1"/>
</dbReference>
<dbReference type="AlphaFoldDB" id="A0A0P0V2H0"/>
<proteinExistence type="predicted"/>
<accession>A0A0P0V2H0</accession>
<dbReference type="InParanoid" id="A0A0P0V2H0"/>
<evidence type="ECO:0000313" key="1">
    <source>
        <dbReference type="EMBL" id="BAS72140.1"/>
    </source>
</evidence>
<protein>
    <submittedName>
        <fullName evidence="1">Os01g0366501 protein</fullName>
    </submittedName>
</protein>
<evidence type="ECO:0000313" key="2">
    <source>
        <dbReference type="Proteomes" id="UP000059680"/>
    </source>
</evidence>
<reference evidence="1 2" key="2">
    <citation type="journal article" date="2013" name="Plant Cell Physiol.">
        <title>Rice Annotation Project Database (RAP-DB): an integrative and interactive database for rice genomics.</title>
        <authorList>
            <person name="Sakai H."/>
            <person name="Lee S.S."/>
            <person name="Tanaka T."/>
            <person name="Numa H."/>
            <person name="Kim J."/>
            <person name="Kawahara Y."/>
            <person name="Wakimoto H."/>
            <person name="Yang C.C."/>
            <person name="Iwamoto M."/>
            <person name="Abe T."/>
            <person name="Yamada Y."/>
            <person name="Muto A."/>
            <person name="Inokuchi H."/>
            <person name="Ikemura T."/>
            <person name="Matsumoto T."/>
            <person name="Sasaki T."/>
            <person name="Itoh T."/>
        </authorList>
    </citation>
    <scope>NUCLEOTIDE SEQUENCE [LARGE SCALE GENOMIC DNA]</scope>
    <source>
        <strain evidence="2">cv. Nipponbare</strain>
    </source>
</reference>
<name>A0A0P0V2H0_ORYSJ</name>
<dbReference type="PaxDb" id="39947-A0A0P0V2H0"/>